<comment type="similarity">
    <text evidence="7">Belongs to the binding-protein-dependent transport system permease family.</text>
</comment>
<evidence type="ECO:0000259" key="9">
    <source>
        <dbReference type="PROSITE" id="PS50928"/>
    </source>
</evidence>
<feature type="transmembrane region" description="Helical" evidence="7">
    <location>
        <begin position="162"/>
        <end position="182"/>
    </location>
</feature>
<comment type="caution">
    <text evidence="10">The sequence shown here is derived from an EMBL/GenBank/DDBJ whole genome shotgun (WGS) entry which is preliminary data.</text>
</comment>
<feature type="transmembrane region" description="Helical" evidence="7">
    <location>
        <begin position="295"/>
        <end position="317"/>
    </location>
</feature>
<dbReference type="PROSITE" id="PS50928">
    <property type="entry name" value="ABC_TM1"/>
    <property type="match status" value="1"/>
</dbReference>
<keyword evidence="5 7" id="KW-1133">Transmembrane helix</keyword>
<feature type="region of interest" description="Disordered" evidence="8">
    <location>
        <begin position="336"/>
        <end position="360"/>
    </location>
</feature>
<dbReference type="InterPro" id="IPR050366">
    <property type="entry name" value="BP-dependent_transpt_permease"/>
</dbReference>
<dbReference type="InterPro" id="IPR000515">
    <property type="entry name" value="MetI-like"/>
</dbReference>
<dbReference type="InterPro" id="IPR035906">
    <property type="entry name" value="MetI-like_sf"/>
</dbReference>
<dbReference type="CDD" id="cd06261">
    <property type="entry name" value="TM_PBP2"/>
    <property type="match status" value="1"/>
</dbReference>
<keyword evidence="2 7" id="KW-0813">Transport</keyword>
<comment type="subcellular location">
    <subcellularLocation>
        <location evidence="1 7">Cell membrane</location>
        <topology evidence="1 7">Multi-pass membrane protein</topology>
    </subcellularLocation>
</comment>
<feature type="region of interest" description="Disordered" evidence="8">
    <location>
        <begin position="1"/>
        <end position="28"/>
    </location>
</feature>
<dbReference type="RefSeq" id="WP_227778211.1">
    <property type="nucleotide sequence ID" value="NZ_BAABKX010000013.1"/>
</dbReference>
<dbReference type="GeneID" id="68616953"/>
<dbReference type="PANTHER" id="PTHR43386:SF1">
    <property type="entry name" value="D,D-DIPEPTIDE TRANSPORT SYSTEM PERMEASE PROTEIN DDPC-RELATED"/>
    <property type="match status" value="1"/>
</dbReference>
<keyword evidence="6 7" id="KW-0472">Membrane</keyword>
<name>A0AAV3UJ75_9EURY</name>
<gene>
    <name evidence="10" type="ORF">GCM10025751_29940</name>
</gene>
<sequence length="360" mass="39774">MTNQPRNESATDDRENIRTDGGNVNSPFDVVSQYEETRRERYRKLYDAYVHAPIAIIRRDPRAQIGFTILTVYVLMGTVGTILIEPTEVTEGPAFVKPFQNWEFPLGTDRMGRDLFSQVVHSTQTMLQMVASGALFTVSVGTVIGGLAGYKGGKVDTVLSSITDTCINIPAFPLVMVLALMLPIGGNPWVIGILLCIASWGGLARAIRSQVLTLRQESFVEAARAMGISTPKIVFKEIIPHLMPYVVINLTNAGRRVIFEAAALYYLGVLPFEDLNWGVTLNLAYQANAHTRPQALHWFLVPMGAIVFISIGLILLGQSLDRVFNPRVRARHEKMAGDVTADATDDEESGSKMIDEHLRQ</sequence>
<evidence type="ECO:0000256" key="5">
    <source>
        <dbReference type="ARBA" id="ARBA00022989"/>
    </source>
</evidence>
<protein>
    <submittedName>
        <fullName evidence="10">ABC transporter permease</fullName>
    </submittedName>
</protein>
<dbReference type="SUPFAM" id="SSF161098">
    <property type="entry name" value="MetI-like"/>
    <property type="match status" value="1"/>
</dbReference>
<dbReference type="AlphaFoldDB" id="A0AAV3UJ75"/>
<evidence type="ECO:0000256" key="8">
    <source>
        <dbReference type="SAM" id="MobiDB-lite"/>
    </source>
</evidence>
<evidence type="ECO:0000256" key="3">
    <source>
        <dbReference type="ARBA" id="ARBA00022475"/>
    </source>
</evidence>
<feature type="transmembrane region" description="Helical" evidence="7">
    <location>
        <begin position="188"/>
        <end position="207"/>
    </location>
</feature>
<feature type="compositionally biased region" description="Basic and acidic residues" evidence="8">
    <location>
        <begin position="349"/>
        <end position="360"/>
    </location>
</feature>
<evidence type="ECO:0000256" key="1">
    <source>
        <dbReference type="ARBA" id="ARBA00004651"/>
    </source>
</evidence>
<keyword evidence="4 7" id="KW-0812">Transmembrane</keyword>
<organism evidence="10 11">
    <name type="scientific">Haladaptatus pallidirubidus</name>
    <dbReference type="NCBI Taxonomy" id="1008152"/>
    <lineage>
        <taxon>Archaea</taxon>
        <taxon>Methanobacteriati</taxon>
        <taxon>Methanobacteriota</taxon>
        <taxon>Stenosarchaea group</taxon>
        <taxon>Halobacteria</taxon>
        <taxon>Halobacteriales</taxon>
        <taxon>Haladaptataceae</taxon>
        <taxon>Haladaptatus</taxon>
    </lineage>
</organism>
<dbReference type="GO" id="GO:0005886">
    <property type="term" value="C:plasma membrane"/>
    <property type="evidence" value="ECO:0007669"/>
    <property type="project" value="UniProtKB-SubCell"/>
</dbReference>
<dbReference type="EMBL" id="BAABKX010000013">
    <property type="protein sequence ID" value="GAA5053072.1"/>
    <property type="molecule type" value="Genomic_DNA"/>
</dbReference>
<keyword evidence="3" id="KW-1003">Cell membrane</keyword>
<proteinExistence type="inferred from homology"/>
<dbReference type="Pfam" id="PF00528">
    <property type="entry name" value="BPD_transp_1"/>
    <property type="match status" value="1"/>
</dbReference>
<dbReference type="Proteomes" id="UP001501729">
    <property type="component" value="Unassembled WGS sequence"/>
</dbReference>
<evidence type="ECO:0000256" key="7">
    <source>
        <dbReference type="RuleBase" id="RU363032"/>
    </source>
</evidence>
<evidence type="ECO:0000256" key="2">
    <source>
        <dbReference type="ARBA" id="ARBA00022448"/>
    </source>
</evidence>
<evidence type="ECO:0000256" key="4">
    <source>
        <dbReference type="ARBA" id="ARBA00022692"/>
    </source>
</evidence>
<dbReference type="GO" id="GO:0071916">
    <property type="term" value="F:dipeptide transmembrane transporter activity"/>
    <property type="evidence" value="ECO:0007669"/>
    <property type="project" value="TreeGrafter"/>
</dbReference>
<reference evidence="10 11" key="1">
    <citation type="journal article" date="2019" name="Int. J. Syst. Evol. Microbiol.">
        <title>The Global Catalogue of Microorganisms (GCM) 10K type strain sequencing project: providing services to taxonomists for standard genome sequencing and annotation.</title>
        <authorList>
            <consortium name="The Broad Institute Genomics Platform"/>
            <consortium name="The Broad Institute Genome Sequencing Center for Infectious Disease"/>
            <person name="Wu L."/>
            <person name="Ma J."/>
        </authorList>
    </citation>
    <scope>NUCLEOTIDE SEQUENCE [LARGE SCALE GENOMIC DNA]</scope>
    <source>
        <strain evidence="10 11">JCM 17504</strain>
    </source>
</reference>
<feature type="compositionally biased region" description="Basic and acidic residues" evidence="8">
    <location>
        <begin position="9"/>
        <end position="18"/>
    </location>
</feature>
<accession>A0AAV3UJ75</accession>
<feature type="transmembrane region" description="Helical" evidence="7">
    <location>
        <begin position="126"/>
        <end position="150"/>
    </location>
</feature>
<feature type="transmembrane region" description="Helical" evidence="7">
    <location>
        <begin position="257"/>
        <end position="275"/>
    </location>
</feature>
<feature type="transmembrane region" description="Helical" evidence="7">
    <location>
        <begin position="65"/>
        <end position="84"/>
    </location>
</feature>
<evidence type="ECO:0000313" key="11">
    <source>
        <dbReference type="Proteomes" id="UP001501729"/>
    </source>
</evidence>
<keyword evidence="11" id="KW-1185">Reference proteome</keyword>
<dbReference type="Gene3D" id="1.10.3720.10">
    <property type="entry name" value="MetI-like"/>
    <property type="match status" value="1"/>
</dbReference>
<evidence type="ECO:0000313" key="10">
    <source>
        <dbReference type="EMBL" id="GAA5053072.1"/>
    </source>
</evidence>
<evidence type="ECO:0000256" key="6">
    <source>
        <dbReference type="ARBA" id="ARBA00023136"/>
    </source>
</evidence>
<dbReference type="PANTHER" id="PTHR43386">
    <property type="entry name" value="OLIGOPEPTIDE TRANSPORT SYSTEM PERMEASE PROTEIN APPC"/>
    <property type="match status" value="1"/>
</dbReference>
<feature type="domain" description="ABC transmembrane type-1" evidence="9">
    <location>
        <begin position="123"/>
        <end position="319"/>
    </location>
</feature>